<accession>A0A540KK14</accession>
<dbReference type="AlphaFoldDB" id="A0A540KK14"/>
<dbReference type="EMBL" id="VIEB01001173">
    <property type="protein sequence ID" value="TQD74563.1"/>
    <property type="molecule type" value="Genomic_DNA"/>
</dbReference>
<dbReference type="GO" id="GO:0016020">
    <property type="term" value="C:membrane"/>
    <property type="evidence" value="ECO:0007669"/>
    <property type="project" value="UniProtKB-SubCell"/>
</dbReference>
<dbReference type="PANTHER" id="PTHR33203:SF24">
    <property type="entry name" value="OLEOSIN"/>
    <property type="match status" value="1"/>
</dbReference>
<keyword evidence="5 8" id="KW-1133">Transmembrane helix</keyword>
<protein>
    <recommendedName>
        <fullName evidence="7">Oleosin</fullName>
    </recommendedName>
</protein>
<dbReference type="GO" id="GO:0012511">
    <property type="term" value="C:monolayer-surrounded lipid storage body"/>
    <property type="evidence" value="ECO:0007669"/>
    <property type="project" value="InterPro"/>
</dbReference>
<keyword evidence="3 7" id="KW-0551">Lipid droplet</keyword>
<comment type="subcellular location">
    <subcellularLocation>
        <location evidence="7">Lipid droplet</location>
    </subcellularLocation>
    <subcellularLocation>
        <location evidence="7">Membrane</location>
        <topology evidence="7">Multi-pass membrane protein</topology>
    </subcellularLocation>
</comment>
<evidence type="ECO:0000256" key="3">
    <source>
        <dbReference type="ARBA" id="ARBA00022677"/>
    </source>
</evidence>
<dbReference type="STRING" id="106549.A0A540KK14"/>
<sequence length="100" mass="10825">MADQSRQTSQKLYESAPVSYRATKFLIAVTIGAALLVLSCLTLTGTVMALIMATPVLVLFSPVLLPAGIVLFPHSLRFCFVQRVRHGGRGAILVVVYIHV</sequence>
<comment type="function">
    <text evidence="1">May have a structural role to stabilize the lipid body during desiccation of the seed by preventing coalescence of the oil. Probably interacts with both lipid and phospholipid moieties of lipid bodies. May also provide recognition signals for specific lipase anchorage in lipolysis during seedling growth.</text>
</comment>
<gene>
    <name evidence="9" type="ORF">C1H46_039900</name>
</gene>
<dbReference type="GO" id="GO:0009791">
    <property type="term" value="P:post-embryonic development"/>
    <property type="evidence" value="ECO:0007669"/>
    <property type="project" value="UniProtKB-ARBA"/>
</dbReference>
<dbReference type="PANTHER" id="PTHR33203">
    <property type="entry name" value="OLEOSIN"/>
    <property type="match status" value="1"/>
</dbReference>
<comment type="similarity">
    <text evidence="2 7">Belongs to the oleosin family.</text>
</comment>
<keyword evidence="10" id="KW-1185">Reference proteome</keyword>
<evidence type="ECO:0000313" key="9">
    <source>
        <dbReference type="EMBL" id="TQD74563.1"/>
    </source>
</evidence>
<dbReference type="InterPro" id="IPR000136">
    <property type="entry name" value="Oleosin"/>
</dbReference>
<evidence type="ECO:0000256" key="2">
    <source>
        <dbReference type="ARBA" id="ARBA00010858"/>
    </source>
</evidence>
<evidence type="ECO:0000256" key="1">
    <source>
        <dbReference type="ARBA" id="ARBA00002582"/>
    </source>
</evidence>
<feature type="transmembrane region" description="Helical" evidence="8">
    <location>
        <begin position="57"/>
        <end position="76"/>
    </location>
</feature>
<proteinExistence type="inferred from homology"/>
<evidence type="ECO:0000256" key="4">
    <source>
        <dbReference type="ARBA" id="ARBA00022692"/>
    </source>
</evidence>
<dbReference type="Pfam" id="PF01277">
    <property type="entry name" value="Oleosin"/>
    <property type="match status" value="1"/>
</dbReference>
<dbReference type="PROSITE" id="PS00811">
    <property type="entry name" value="OLEOSINS"/>
    <property type="match status" value="1"/>
</dbReference>
<dbReference type="GO" id="GO:0019915">
    <property type="term" value="P:lipid storage"/>
    <property type="evidence" value="ECO:0007669"/>
    <property type="project" value="TreeGrafter"/>
</dbReference>
<evidence type="ECO:0000256" key="8">
    <source>
        <dbReference type="SAM" id="Phobius"/>
    </source>
</evidence>
<evidence type="ECO:0000256" key="6">
    <source>
        <dbReference type="ARBA" id="ARBA00023136"/>
    </source>
</evidence>
<keyword evidence="6 8" id="KW-0472">Membrane</keyword>
<feature type="transmembrane region" description="Helical" evidence="8">
    <location>
        <begin position="25"/>
        <end position="51"/>
    </location>
</feature>
<name>A0A540KK14_MALBA</name>
<keyword evidence="4 8" id="KW-0812">Transmembrane</keyword>
<evidence type="ECO:0000256" key="5">
    <source>
        <dbReference type="ARBA" id="ARBA00022989"/>
    </source>
</evidence>
<evidence type="ECO:0000313" key="10">
    <source>
        <dbReference type="Proteomes" id="UP000315295"/>
    </source>
</evidence>
<organism evidence="9 10">
    <name type="scientific">Malus baccata</name>
    <name type="common">Siberian crab apple</name>
    <name type="synonym">Pyrus baccata</name>
    <dbReference type="NCBI Taxonomy" id="106549"/>
    <lineage>
        <taxon>Eukaryota</taxon>
        <taxon>Viridiplantae</taxon>
        <taxon>Streptophyta</taxon>
        <taxon>Embryophyta</taxon>
        <taxon>Tracheophyta</taxon>
        <taxon>Spermatophyta</taxon>
        <taxon>Magnoliopsida</taxon>
        <taxon>eudicotyledons</taxon>
        <taxon>Gunneridae</taxon>
        <taxon>Pentapetalae</taxon>
        <taxon>rosids</taxon>
        <taxon>fabids</taxon>
        <taxon>Rosales</taxon>
        <taxon>Rosaceae</taxon>
        <taxon>Amygdaloideae</taxon>
        <taxon>Maleae</taxon>
        <taxon>Malus</taxon>
    </lineage>
</organism>
<evidence type="ECO:0000256" key="7">
    <source>
        <dbReference type="RuleBase" id="RU000540"/>
    </source>
</evidence>
<dbReference type="Proteomes" id="UP000315295">
    <property type="component" value="Unassembled WGS sequence"/>
</dbReference>
<reference evidence="9 10" key="1">
    <citation type="journal article" date="2019" name="G3 (Bethesda)">
        <title>Sequencing of a Wild Apple (Malus baccata) Genome Unravels the Differences Between Cultivated and Wild Apple Species Regarding Disease Resistance and Cold Tolerance.</title>
        <authorList>
            <person name="Chen X."/>
        </authorList>
    </citation>
    <scope>NUCLEOTIDE SEQUENCE [LARGE SCALE GENOMIC DNA]</scope>
    <source>
        <strain evidence="10">cv. Shandingzi</strain>
        <tissue evidence="9">Leaves</tissue>
    </source>
</reference>
<dbReference type="GO" id="GO:0048608">
    <property type="term" value="P:reproductive structure development"/>
    <property type="evidence" value="ECO:0007669"/>
    <property type="project" value="UniProtKB-ARBA"/>
</dbReference>
<comment type="caution">
    <text evidence="9">The sequence shown here is derived from an EMBL/GenBank/DDBJ whole genome shotgun (WGS) entry which is preliminary data.</text>
</comment>